<sequence>MKGYSLIPEELWPKYTLQLENVHKLYDNFLAYIETAKDDKSSTPSDRVHYSVPVFHYFTVLRKAGLYERLFEVYNLLEAEGSELLTPQVYSSMFAHLSHRKALPSGMEGDVRHKSASDARLIWRQMLRTFAKTGYEADAILITHLIFCLSRGRPADQLFAFDIVRDYLGLVPPGEPAVQSKIPMHPYAFVSVLELCMASKKYALCIHYTLQMMEREPEMVDARTCEVALRALASRSSMGTMAEASQALEIVEFLLREAALSKHRSAQLWPTPSIYRAALAVCWRGGDWVTATRLFELITRIDADSFLDGQTPAKPPSARPGAAMDVSNMSLLVRTALASGVPAHMRQCLRMVDHIQLLDELQPDAIASSNTKGLKLSLAEYNYYRGQYAFRLVSLINAVFKHNALVTEGKVEAGEDQYVIPEGEQRRWLSIRTEVTGYMEARPGWKLPTSVPFIERSQLGSAGQIAKAEESVDNEMTNRHIKSAPAAS</sequence>
<dbReference type="EMBL" id="BPQB01000001">
    <property type="protein sequence ID" value="GJE84387.1"/>
    <property type="molecule type" value="Genomic_DNA"/>
</dbReference>
<reference evidence="1 2" key="1">
    <citation type="submission" date="2021-08" db="EMBL/GenBank/DDBJ databases">
        <title>Draft Genome Sequence of Phanerochaete sordida strain YK-624.</title>
        <authorList>
            <person name="Mori T."/>
            <person name="Dohra H."/>
            <person name="Suzuki T."/>
            <person name="Kawagishi H."/>
            <person name="Hirai H."/>
        </authorList>
    </citation>
    <scope>NUCLEOTIDE SEQUENCE [LARGE SCALE GENOMIC DNA]</scope>
    <source>
        <strain evidence="1 2">YK-624</strain>
    </source>
</reference>
<evidence type="ECO:0000313" key="1">
    <source>
        <dbReference type="EMBL" id="GJE84387.1"/>
    </source>
</evidence>
<dbReference type="InterPro" id="IPR011990">
    <property type="entry name" value="TPR-like_helical_dom_sf"/>
</dbReference>
<protein>
    <submittedName>
        <fullName evidence="1">Uncharacterized protein</fullName>
    </submittedName>
</protein>
<accession>A0A9P3L870</accession>
<organism evidence="1 2">
    <name type="scientific">Phanerochaete sordida</name>
    <dbReference type="NCBI Taxonomy" id="48140"/>
    <lineage>
        <taxon>Eukaryota</taxon>
        <taxon>Fungi</taxon>
        <taxon>Dikarya</taxon>
        <taxon>Basidiomycota</taxon>
        <taxon>Agaricomycotina</taxon>
        <taxon>Agaricomycetes</taxon>
        <taxon>Polyporales</taxon>
        <taxon>Phanerochaetaceae</taxon>
        <taxon>Phanerochaete</taxon>
    </lineage>
</organism>
<gene>
    <name evidence="1" type="ORF">PsYK624_004630</name>
</gene>
<proteinExistence type="predicted"/>
<name>A0A9P3L870_9APHY</name>
<comment type="caution">
    <text evidence="1">The sequence shown here is derived from an EMBL/GenBank/DDBJ whole genome shotgun (WGS) entry which is preliminary data.</text>
</comment>
<dbReference type="AlphaFoldDB" id="A0A9P3L870"/>
<keyword evidence="2" id="KW-1185">Reference proteome</keyword>
<evidence type="ECO:0000313" key="2">
    <source>
        <dbReference type="Proteomes" id="UP000703269"/>
    </source>
</evidence>
<dbReference type="OrthoDB" id="185373at2759"/>
<dbReference type="Proteomes" id="UP000703269">
    <property type="component" value="Unassembled WGS sequence"/>
</dbReference>
<dbReference type="Gene3D" id="1.25.40.10">
    <property type="entry name" value="Tetratricopeptide repeat domain"/>
    <property type="match status" value="1"/>
</dbReference>